<evidence type="ECO:0000313" key="1">
    <source>
        <dbReference type="EMBL" id="HIH93993.1"/>
    </source>
</evidence>
<dbReference type="Proteomes" id="UP000600774">
    <property type="component" value="Unassembled WGS sequence"/>
</dbReference>
<accession>A0A832W8F3</accession>
<evidence type="ECO:0000313" key="2">
    <source>
        <dbReference type="Proteomes" id="UP000600774"/>
    </source>
</evidence>
<sequence>MFFSFKEVETIKGVKLFLALLCGLIFLFACAPTALGCMDIKPYSCPNSINVDNNGIVTIGIGTNEHTYDEDDVEGYPVDYVFGSVILLLETSDGSVVEGPITVSPKRYEYVADGLVLNSCPSGDSFTGAGYLLKIRTKDLLPLFGNHVDEEGLYLRIEAGDLLENPPSYLFNTRDSVRLISNNKK</sequence>
<name>A0A832W8F3_9EURY</name>
<dbReference type="AlphaFoldDB" id="A0A832W8F3"/>
<proteinExistence type="predicted"/>
<protein>
    <recommendedName>
        <fullName evidence="3">Lipoprotein</fullName>
    </recommendedName>
</protein>
<organism evidence="1 2">
    <name type="scientific">Methanosarcina acetivorans</name>
    <dbReference type="NCBI Taxonomy" id="2214"/>
    <lineage>
        <taxon>Archaea</taxon>
        <taxon>Methanobacteriati</taxon>
        <taxon>Methanobacteriota</taxon>
        <taxon>Stenosarchaea group</taxon>
        <taxon>Methanomicrobia</taxon>
        <taxon>Methanosarcinales</taxon>
        <taxon>Methanosarcinaceae</taxon>
        <taxon>Methanosarcina</taxon>
    </lineage>
</organism>
<dbReference type="EMBL" id="DUJU01000093">
    <property type="protein sequence ID" value="HIH93993.1"/>
    <property type="molecule type" value="Genomic_DNA"/>
</dbReference>
<dbReference type="PROSITE" id="PS51257">
    <property type="entry name" value="PROKAR_LIPOPROTEIN"/>
    <property type="match status" value="1"/>
</dbReference>
<gene>
    <name evidence="1" type="ORF">HA338_08100</name>
</gene>
<reference evidence="1" key="1">
    <citation type="journal article" date="2020" name="bioRxiv">
        <title>A rank-normalized archaeal taxonomy based on genome phylogeny resolves widespread incomplete and uneven classifications.</title>
        <authorList>
            <person name="Rinke C."/>
            <person name="Chuvochina M."/>
            <person name="Mussig A.J."/>
            <person name="Chaumeil P.-A."/>
            <person name="Waite D.W."/>
            <person name="Whitman W.B."/>
            <person name="Parks D.H."/>
            <person name="Hugenholtz P."/>
        </authorList>
    </citation>
    <scope>NUCLEOTIDE SEQUENCE</scope>
    <source>
        <strain evidence="1">UBA8876</strain>
    </source>
</reference>
<comment type="caution">
    <text evidence="1">The sequence shown here is derived from an EMBL/GenBank/DDBJ whole genome shotgun (WGS) entry which is preliminary data.</text>
</comment>
<evidence type="ECO:0008006" key="3">
    <source>
        <dbReference type="Google" id="ProtNLM"/>
    </source>
</evidence>